<dbReference type="Pfam" id="PF00397">
    <property type="entry name" value="WW"/>
    <property type="match status" value="1"/>
</dbReference>
<dbReference type="EMBL" id="KQ977754">
    <property type="protein sequence ID" value="KYN00060.1"/>
    <property type="molecule type" value="Genomic_DNA"/>
</dbReference>
<evidence type="ECO:0000313" key="7">
    <source>
        <dbReference type="EMBL" id="KYN00060.1"/>
    </source>
</evidence>
<comment type="subcellular location">
    <subcellularLocation>
        <location evidence="2">Cytoplasm</location>
    </subcellularLocation>
    <subcellularLocation>
        <location evidence="1">Nucleus</location>
    </subcellularLocation>
</comment>
<dbReference type="SMART" id="SM00456">
    <property type="entry name" value="WW"/>
    <property type="match status" value="1"/>
</dbReference>
<dbReference type="CDD" id="cd00201">
    <property type="entry name" value="WW"/>
    <property type="match status" value="1"/>
</dbReference>
<dbReference type="InterPro" id="IPR001202">
    <property type="entry name" value="WW_dom"/>
</dbReference>
<dbReference type="PROSITE" id="PS50020">
    <property type="entry name" value="WW_DOMAIN_2"/>
    <property type="match status" value="1"/>
</dbReference>
<dbReference type="PROSITE" id="PS01159">
    <property type="entry name" value="WW_DOMAIN_1"/>
    <property type="match status" value="1"/>
</dbReference>
<evidence type="ECO:0000256" key="5">
    <source>
        <dbReference type="SAM" id="Coils"/>
    </source>
</evidence>
<dbReference type="InterPro" id="IPR036020">
    <property type="entry name" value="WW_dom_sf"/>
</dbReference>
<dbReference type="GO" id="GO:0045944">
    <property type="term" value="P:positive regulation of transcription by RNA polymerase II"/>
    <property type="evidence" value="ECO:0007669"/>
    <property type="project" value="TreeGrafter"/>
</dbReference>
<evidence type="ECO:0000259" key="6">
    <source>
        <dbReference type="PROSITE" id="PS50020"/>
    </source>
</evidence>
<feature type="coiled-coil region" evidence="5">
    <location>
        <begin position="153"/>
        <end position="183"/>
    </location>
</feature>
<name>A0A195CH56_9HYME</name>
<organism evidence="7 8">
    <name type="scientific">Cyphomyrmex costatus</name>
    <dbReference type="NCBI Taxonomy" id="456900"/>
    <lineage>
        <taxon>Eukaryota</taxon>
        <taxon>Metazoa</taxon>
        <taxon>Ecdysozoa</taxon>
        <taxon>Arthropoda</taxon>
        <taxon>Hexapoda</taxon>
        <taxon>Insecta</taxon>
        <taxon>Pterygota</taxon>
        <taxon>Neoptera</taxon>
        <taxon>Endopterygota</taxon>
        <taxon>Hymenoptera</taxon>
        <taxon>Apocrita</taxon>
        <taxon>Aculeata</taxon>
        <taxon>Formicoidea</taxon>
        <taxon>Formicidae</taxon>
        <taxon>Myrmicinae</taxon>
        <taxon>Cyphomyrmex</taxon>
    </lineage>
</organism>
<accession>A0A195CH56</accession>
<keyword evidence="5" id="KW-0175">Coiled coil</keyword>
<dbReference type="AlphaFoldDB" id="A0A195CH56"/>
<dbReference type="PANTHER" id="PTHR17616">
    <property type="entry name" value="YES-ASSOCIATED PROTEIN YAP1 FAMILY MEMBER"/>
    <property type="match status" value="1"/>
</dbReference>
<dbReference type="Gene3D" id="2.20.70.10">
    <property type="match status" value="1"/>
</dbReference>
<keyword evidence="3" id="KW-0963">Cytoplasm</keyword>
<reference evidence="7 8" key="1">
    <citation type="submission" date="2016-03" db="EMBL/GenBank/DDBJ databases">
        <title>Cyphomyrmex costatus WGS genome.</title>
        <authorList>
            <person name="Nygaard S."/>
            <person name="Hu H."/>
            <person name="Boomsma J."/>
            <person name="Zhang G."/>
        </authorList>
    </citation>
    <scope>NUCLEOTIDE SEQUENCE [LARGE SCALE GENOMIC DNA]</scope>
    <source>
        <strain evidence="7">MS0001</strain>
        <tissue evidence="7">Whole body</tissue>
    </source>
</reference>
<keyword evidence="4" id="KW-0539">Nucleus</keyword>
<dbReference type="GO" id="GO:0003713">
    <property type="term" value="F:transcription coactivator activity"/>
    <property type="evidence" value="ECO:0007669"/>
    <property type="project" value="TreeGrafter"/>
</dbReference>
<dbReference type="GO" id="GO:0035329">
    <property type="term" value="P:hippo signaling"/>
    <property type="evidence" value="ECO:0007669"/>
    <property type="project" value="TreeGrafter"/>
</dbReference>
<evidence type="ECO:0000256" key="4">
    <source>
        <dbReference type="ARBA" id="ARBA00023242"/>
    </source>
</evidence>
<protein>
    <submittedName>
        <fullName evidence="7">Yorkie like protein</fullName>
    </submittedName>
</protein>
<gene>
    <name evidence="7" type="ORF">ALC62_09122</name>
</gene>
<dbReference type="PANTHER" id="PTHR17616:SF8">
    <property type="entry name" value="TRANSCRIPTIONAL COACTIVATOR YORKIE"/>
    <property type="match status" value="1"/>
</dbReference>
<dbReference type="GO" id="GO:0005737">
    <property type="term" value="C:cytoplasm"/>
    <property type="evidence" value="ECO:0007669"/>
    <property type="project" value="UniProtKB-SubCell"/>
</dbReference>
<evidence type="ECO:0000256" key="1">
    <source>
        <dbReference type="ARBA" id="ARBA00004123"/>
    </source>
</evidence>
<dbReference type="SUPFAM" id="SSF51045">
    <property type="entry name" value="WW domain"/>
    <property type="match status" value="1"/>
</dbReference>
<feature type="domain" description="WW" evidence="6">
    <location>
        <begin position="85"/>
        <end position="118"/>
    </location>
</feature>
<evidence type="ECO:0000313" key="8">
    <source>
        <dbReference type="Proteomes" id="UP000078542"/>
    </source>
</evidence>
<evidence type="ECO:0000256" key="3">
    <source>
        <dbReference type="ARBA" id="ARBA00022490"/>
    </source>
</evidence>
<dbReference type="FunFam" id="2.20.70.10:FF:000019">
    <property type="entry name" value="Putative transcriptional coactivator YAP1"/>
    <property type="match status" value="1"/>
</dbReference>
<sequence length="302" mass="33464">MTSHARAVQNRLPPVPLPLSEAELRHGKSDVVATKSIVLSISYICISFTHLTRTTTWEDPRKTAAAASVAAVAAAVESSKSNALGPLPDGWEQARTAEGEIYFINHQTRTTSWFDPRIPSHLQRTPASGAMLPQNWQLQQPTGIQNNQNLQACQKQKIRLQSLQLERERLKQRQQEIMRQQQEMMLRQSTTDAVMDPFLSGINEQHARQESADSGLGLGTAYSMPQASDDFLNIDENMDGTSDGGAPMDTPDLSTLSDNIDSTDDLLPSLQLNEEFSTDILDDVQSLINPNTTKPENVLTWL</sequence>
<proteinExistence type="predicted"/>
<evidence type="ECO:0000256" key="2">
    <source>
        <dbReference type="ARBA" id="ARBA00004496"/>
    </source>
</evidence>
<dbReference type="GO" id="GO:0005634">
    <property type="term" value="C:nucleus"/>
    <property type="evidence" value="ECO:0007669"/>
    <property type="project" value="UniProtKB-SubCell"/>
</dbReference>
<keyword evidence="8" id="KW-1185">Reference proteome</keyword>
<dbReference type="Proteomes" id="UP000078542">
    <property type="component" value="Unassembled WGS sequence"/>
</dbReference>
<dbReference type="InterPro" id="IPR051583">
    <property type="entry name" value="YAP1"/>
</dbReference>
<dbReference type="STRING" id="456900.A0A195CH56"/>